<evidence type="ECO:0000313" key="3">
    <source>
        <dbReference type="Proteomes" id="UP001217485"/>
    </source>
</evidence>
<evidence type="ECO:0000313" key="2">
    <source>
        <dbReference type="EMBL" id="MDC0681870.1"/>
    </source>
</evidence>
<sequence length="142" mass="15803">MDFPYGIFGVVALLAFGFILGKVKQRAALRAAEATRRAEQEAAIAEAARRAAEKAAMEQQRWNHLCGRFGPDLAARIHRGELWVGMTAEMLTHSKGSPEDIDEKVLKTKTKHVYKYGQTGINRYALRVTLDNGVVTGWDDKT</sequence>
<keyword evidence="3" id="KW-1185">Reference proteome</keyword>
<accession>A0ABT5C616</accession>
<gene>
    <name evidence="2" type="ORF">POL72_29300</name>
</gene>
<feature type="transmembrane region" description="Helical" evidence="1">
    <location>
        <begin position="6"/>
        <end position="23"/>
    </location>
</feature>
<keyword evidence="1" id="KW-0472">Membrane</keyword>
<keyword evidence="1" id="KW-0812">Transmembrane</keyword>
<dbReference type="RefSeq" id="WP_272099283.1">
    <property type="nucleotide sequence ID" value="NZ_JAQNDK010000003.1"/>
</dbReference>
<protein>
    <recommendedName>
        <fullName evidence="4">Secreted protein</fullName>
    </recommendedName>
</protein>
<evidence type="ECO:0000256" key="1">
    <source>
        <dbReference type="SAM" id="Phobius"/>
    </source>
</evidence>
<comment type="caution">
    <text evidence="2">The sequence shown here is derived from an EMBL/GenBank/DDBJ whole genome shotgun (WGS) entry which is preliminary data.</text>
</comment>
<dbReference type="EMBL" id="JAQNDK010000003">
    <property type="protein sequence ID" value="MDC0681870.1"/>
    <property type="molecule type" value="Genomic_DNA"/>
</dbReference>
<proteinExistence type="predicted"/>
<keyword evidence="1" id="KW-1133">Transmembrane helix</keyword>
<dbReference type="Proteomes" id="UP001217485">
    <property type="component" value="Unassembled WGS sequence"/>
</dbReference>
<evidence type="ECO:0008006" key="4">
    <source>
        <dbReference type="Google" id="ProtNLM"/>
    </source>
</evidence>
<name>A0ABT5C616_9BACT</name>
<reference evidence="2 3" key="1">
    <citation type="submission" date="2023-01" db="EMBL/GenBank/DDBJ databases">
        <title>Minimal conservation of predation-associated metabolite biosynthetic gene clusters underscores biosynthetic potential of Myxococcota including descriptions for ten novel species: Archangium lansinium sp. nov., Myxococcus landrumus sp. nov., Nannocystis bai.</title>
        <authorList>
            <person name="Ahearne A."/>
            <person name="Stevens C."/>
            <person name="Dowd S."/>
        </authorList>
    </citation>
    <scope>NUCLEOTIDE SEQUENCE [LARGE SCALE GENOMIC DNA]</scope>
    <source>
        <strain evidence="2 3">WIWO2</strain>
    </source>
</reference>
<organism evidence="2 3">
    <name type="scientific">Sorangium atrum</name>
    <dbReference type="NCBI Taxonomy" id="2995308"/>
    <lineage>
        <taxon>Bacteria</taxon>
        <taxon>Pseudomonadati</taxon>
        <taxon>Myxococcota</taxon>
        <taxon>Polyangia</taxon>
        <taxon>Polyangiales</taxon>
        <taxon>Polyangiaceae</taxon>
        <taxon>Sorangium</taxon>
    </lineage>
</organism>